<evidence type="ECO:0000256" key="6">
    <source>
        <dbReference type="ARBA" id="ARBA00023157"/>
    </source>
</evidence>
<feature type="coiled-coil region" evidence="9">
    <location>
        <begin position="746"/>
        <end position="773"/>
    </location>
</feature>
<evidence type="ECO:0000256" key="5">
    <source>
        <dbReference type="ARBA" id="ARBA00022833"/>
    </source>
</evidence>
<dbReference type="Pfam" id="PF00622">
    <property type="entry name" value="SPRY"/>
    <property type="match status" value="1"/>
</dbReference>
<feature type="domain" description="B box-type" evidence="12">
    <location>
        <begin position="102"/>
        <end position="143"/>
    </location>
</feature>
<dbReference type="SMART" id="SM00449">
    <property type="entry name" value="SPRY"/>
    <property type="match status" value="1"/>
</dbReference>
<evidence type="ECO:0000256" key="4">
    <source>
        <dbReference type="ARBA" id="ARBA00022771"/>
    </source>
</evidence>
<dbReference type="PROSITE" id="PS50188">
    <property type="entry name" value="B302_SPRY"/>
    <property type="match status" value="1"/>
</dbReference>
<keyword evidence="1 8" id="KW-0245">EGF-like domain</keyword>
<keyword evidence="16" id="KW-1185">Reference proteome</keyword>
<feature type="domain" description="EGF-like" evidence="10">
    <location>
        <begin position="697"/>
        <end position="737"/>
    </location>
</feature>
<dbReference type="PROSITE" id="PS01186">
    <property type="entry name" value="EGF_2"/>
    <property type="match status" value="1"/>
</dbReference>
<evidence type="ECO:0000256" key="2">
    <source>
        <dbReference type="ARBA" id="ARBA00022723"/>
    </source>
</evidence>
<dbReference type="InterPro" id="IPR001870">
    <property type="entry name" value="B30.2/SPRY"/>
</dbReference>
<dbReference type="EMBL" id="JAAWVN010021421">
    <property type="protein sequence ID" value="MBN3293401.1"/>
    <property type="molecule type" value="Genomic_DNA"/>
</dbReference>
<keyword evidence="3" id="KW-0732">Signal</keyword>
<dbReference type="InterPro" id="IPR050143">
    <property type="entry name" value="TRIM/RBCC"/>
</dbReference>
<feature type="non-terminal residue" evidence="15">
    <location>
        <position position="1"/>
    </location>
</feature>
<evidence type="ECO:0000313" key="15">
    <source>
        <dbReference type="EMBL" id="MBN3293401.1"/>
    </source>
</evidence>
<dbReference type="PANTHER" id="PTHR24103">
    <property type="entry name" value="E3 UBIQUITIN-PROTEIN LIGASE TRIM"/>
    <property type="match status" value="1"/>
</dbReference>
<feature type="non-terminal residue" evidence="15">
    <location>
        <position position="822"/>
    </location>
</feature>
<comment type="caution">
    <text evidence="8">Lacks conserved residue(s) required for the propagation of feature annotation.</text>
</comment>
<dbReference type="PROSITE" id="PS00518">
    <property type="entry name" value="ZF_RING_1"/>
    <property type="match status" value="1"/>
</dbReference>
<dbReference type="SUPFAM" id="SSF57845">
    <property type="entry name" value="B-box zinc-binding domain"/>
    <property type="match status" value="1"/>
</dbReference>
<dbReference type="SMART" id="SM00589">
    <property type="entry name" value="PRY"/>
    <property type="match status" value="1"/>
</dbReference>
<dbReference type="InterPro" id="IPR043136">
    <property type="entry name" value="B30.2/SPRY_sf"/>
</dbReference>
<dbReference type="InterPro" id="IPR001841">
    <property type="entry name" value="Znf_RING"/>
</dbReference>
<dbReference type="Gene3D" id="2.10.25.10">
    <property type="entry name" value="Laminin"/>
    <property type="match status" value="1"/>
</dbReference>
<dbReference type="InterPro" id="IPR006574">
    <property type="entry name" value="PRY"/>
</dbReference>
<proteinExistence type="predicted"/>
<dbReference type="InterPro" id="IPR000315">
    <property type="entry name" value="Znf_B-box"/>
</dbReference>
<dbReference type="InterPro" id="IPR000152">
    <property type="entry name" value="EGF-type_Asp/Asn_hydroxyl_site"/>
</dbReference>
<keyword evidence="4 7" id="KW-0863">Zinc-finger</keyword>
<dbReference type="Pfam" id="PF15227">
    <property type="entry name" value="zf-C3HC4_4"/>
    <property type="match status" value="1"/>
</dbReference>
<dbReference type="SMART" id="SM00179">
    <property type="entry name" value="EGF_CA"/>
    <property type="match status" value="1"/>
</dbReference>
<dbReference type="PROSITE" id="PS50119">
    <property type="entry name" value="ZF_BBOX"/>
    <property type="match status" value="1"/>
</dbReference>
<dbReference type="CDD" id="cd13733">
    <property type="entry name" value="SPRY_PRY_C-I_1"/>
    <property type="match status" value="1"/>
</dbReference>
<dbReference type="PROSITE" id="PS50026">
    <property type="entry name" value="EGF_3"/>
    <property type="match status" value="1"/>
</dbReference>
<evidence type="ECO:0000259" key="11">
    <source>
        <dbReference type="PROSITE" id="PS50089"/>
    </source>
</evidence>
<protein>
    <submittedName>
        <fullName evidence="15">A33 protein</fullName>
    </submittedName>
</protein>
<dbReference type="Pfam" id="PF07546">
    <property type="entry name" value="EMI"/>
    <property type="match status" value="1"/>
</dbReference>
<feature type="domain" description="B30.2/SPRY" evidence="13">
    <location>
        <begin position="331"/>
        <end position="539"/>
    </location>
</feature>
<keyword evidence="5" id="KW-0862">Zinc</keyword>
<dbReference type="InterPro" id="IPR000742">
    <property type="entry name" value="EGF"/>
</dbReference>
<dbReference type="PRINTS" id="PR01407">
    <property type="entry name" value="BUTYPHLNCDUF"/>
</dbReference>
<evidence type="ECO:0000256" key="8">
    <source>
        <dbReference type="PROSITE-ProRule" id="PRU00076"/>
    </source>
</evidence>
<comment type="caution">
    <text evidence="15">The sequence shown here is derived from an EMBL/GenBank/DDBJ whole genome shotgun (WGS) entry which is preliminary data.</text>
</comment>
<evidence type="ECO:0000259" key="14">
    <source>
        <dbReference type="PROSITE" id="PS51041"/>
    </source>
</evidence>
<dbReference type="Gene3D" id="3.30.40.10">
    <property type="entry name" value="Zinc/RING finger domain, C3HC4 (zinc finger)"/>
    <property type="match status" value="1"/>
</dbReference>
<accession>A0ABS2Z2X0</accession>
<name>A0ABS2Z2X0_POLSE</name>
<dbReference type="Pfam" id="PF00643">
    <property type="entry name" value="zf-B_box"/>
    <property type="match status" value="1"/>
</dbReference>
<dbReference type="PROSITE" id="PS51041">
    <property type="entry name" value="EMI"/>
    <property type="match status" value="1"/>
</dbReference>
<dbReference type="SMART" id="SM00336">
    <property type="entry name" value="BBOX"/>
    <property type="match status" value="1"/>
</dbReference>
<keyword evidence="9" id="KW-0175">Coiled coil</keyword>
<evidence type="ECO:0000259" key="10">
    <source>
        <dbReference type="PROSITE" id="PS50026"/>
    </source>
</evidence>
<dbReference type="PROSITE" id="PS50089">
    <property type="entry name" value="ZF_RING_2"/>
    <property type="match status" value="1"/>
</dbReference>
<feature type="domain" description="EMI" evidence="14">
    <location>
        <begin position="623"/>
        <end position="696"/>
    </location>
</feature>
<dbReference type="Pfam" id="PF07645">
    <property type="entry name" value="EGF_CA"/>
    <property type="match status" value="1"/>
</dbReference>
<dbReference type="Gene3D" id="3.30.160.60">
    <property type="entry name" value="Classic Zinc Finger"/>
    <property type="match status" value="1"/>
</dbReference>
<evidence type="ECO:0000313" key="16">
    <source>
        <dbReference type="Proteomes" id="UP001166052"/>
    </source>
</evidence>
<dbReference type="SUPFAM" id="SSF57196">
    <property type="entry name" value="EGF/Laminin"/>
    <property type="match status" value="1"/>
</dbReference>
<evidence type="ECO:0000256" key="1">
    <source>
        <dbReference type="ARBA" id="ARBA00022536"/>
    </source>
</evidence>
<dbReference type="CDD" id="cd00054">
    <property type="entry name" value="EGF_CA"/>
    <property type="match status" value="1"/>
</dbReference>
<dbReference type="InterPro" id="IPR001881">
    <property type="entry name" value="EGF-like_Ca-bd_dom"/>
</dbReference>
<dbReference type="InterPro" id="IPR003877">
    <property type="entry name" value="SPRY_dom"/>
</dbReference>
<dbReference type="SUPFAM" id="SSF57850">
    <property type="entry name" value="RING/U-box"/>
    <property type="match status" value="1"/>
</dbReference>
<sequence>MMSPSPEAELAESLANEVTCPICLELYRDPVRLECEHNFCRACISTYWLQGDQAYTCPQCREIFPQLQLKTNRLLANIVQRVRRLRFDSSASPVTNRRESVGSGPVCEKHQEKLKVFCKEEDVAICVVCAVSKEHKDHNMAPIQEVLQSCKESFKAVKEEFENQKEKMKVMKIKLELENMELQDSAVDLKKHICTEYDELLQFLQSEKELLCSQLQADQTRLQQLRDDQLKKMQENMEEIEEEVKKLQAKFEEEEDNDFQALDVKQLSERLKKGFEEPEAVYEKLNVGLYRGPLQLVAWKKLKSIVKPTLSVVCRSPLSESARLTNSGVGLCLQSAGLGGDGVVRAAPCTLTLDPASANSYLTLSDDLSSVRYCYTPQAQLPEDPPTEESRFDFCACVLAKQGFETGKHYWEVEVGDHSDWDIGVAAKSAGRDGWIILTPENGYWTYGHQLCPLVGVYLDYEGGQLTFFDATDMSHLHTHVDASFSEKLYPFFYPSAESTAKPLRCKSKTRLSAAVMVALLRLSRWKGPVQVLAPSDQGVLHKRLLLVHQVDKLYECSPLVREQCDRRLKRLCYRRELSPSGTKTSIPFRREMLNILGILVGVAVSASLGVKGHLPKTGRVCSKHIYKFPVVYNESFLQPLHTPYLTTCPGHRICSSYRTTYRVSFRQVKKEVSQVSTMCCPGWRKRFSHSYSCDQDINECQVQSRQCGHDCVNTPGSFLCTCRKGYILKDDGRSCEQNEPGDTLSKSLSEEVSQLKDKVTSLEQRLERAVSAFSRFVPFDVEQVRDSEIAEMWSRLGQLDRIDSLSEQILMLEERLPNCKS</sequence>
<dbReference type="InterPro" id="IPR049883">
    <property type="entry name" value="NOTCH1_EGF-like"/>
</dbReference>
<keyword evidence="2" id="KW-0479">Metal-binding</keyword>
<reference evidence="15" key="1">
    <citation type="journal article" date="2021" name="Cell">
        <title>Tracing the genetic footprints of vertebrate landing in non-teleost ray-finned fishes.</title>
        <authorList>
            <person name="Bi X."/>
            <person name="Wang K."/>
            <person name="Yang L."/>
            <person name="Pan H."/>
            <person name="Jiang H."/>
            <person name="Wei Q."/>
            <person name="Fang M."/>
            <person name="Yu H."/>
            <person name="Zhu C."/>
            <person name="Cai Y."/>
            <person name="He Y."/>
            <person name="Gan X."/>
            <person name="Zeng H."/>
            <person name="Yu D."/>
            <person name="Zhu Y."/>
            <person name="Jiang H."/>
            <person name="Qiu Q."/>
            <person name="Yang H."/>
            <person name="Zhang Y.E."/>
            <person name="Wang W."/>
            <person name="Zhu M."/>
            <person name="He S."/>
            <person name="Zhang G."/>
        </authorList>
    </citation>
    <scope>NUCLEOTIDE SEQUENCE</scope>
    <source>
        <strain evidence="15">Bchr_001</strain>
    </source>
</reference>
<keyword evidence="6" id="KW-1015">Disulfide bond</keyword>
<evidence type="ECO:0000256" key="7">
    <source>
        <dbReference type="PROSITE-ProRule" id="PRU00024"/>
    </source>
</evidence>
<evidence type="ECO:0000259" key="12">
    <source>
        <dbReference type="PROSITE" id="PS50119"/>
    </source>
</evidence>
<dbReference type="InterPro" id="IPR018097">
    <property type="entry name" value="EGF_Ca-bd_CS"/>
</dbReference>
<dbReference type="SMART" id="SM00181">
    <property type="entry name" value="EGF"/>
    <property type="match status" value="1"/>
</dbReference>
<feature type="coiled-coil region" evidence="9">
    <location>
        <begin position="223"/>
        <end position="257"/>
    </location>
</feature>
<dbReference type="PROSITE" id="PS01187">
    <property type="entry name" value="EGF_CA"/>
    <property type="match status" value="1"/>
</dbReference>
<dbReference type="SUPFAM" id="SSF49899">
    <property type="entry name" value="Concanavalin A-like lectins/glucanases"/>
    <property type="match status" value="1"/>
</dbReference>
<evidence type="ECO:0000256" key="3">
    <source>
        <dbReference type="ARBA" id="ARBA00022729"/>
    </source>
</evidence>
<organism evidence="15 16">
    <name type="scientific">Polypterus senegalus</name>
    <name type="common">Senegal bichir</name>
    <dbReference type="NCBI Taxonomy" id="55291"/>
    <lineage>
        <taxon>Eukaryota</taxon>
        <taxon>Metazoa</taxon>
        <taxon>Chordata</taxon>
        <taxon>Craniata</taxon>
        <taxon>Vertebrata</taxon>
        <taxon>Euteleostomi</taxon>
        <taxon>Actinopterygii</taxon>
        <taxon>Polypteriformes</taxon>
        <taxon>Polypteridae</taxon>
        <taxon>Polypterus</taxon>
    </lineage>
</organism>
<dbReference type="InterPro" id="IPR013320">
    <property type="entry name" value="ConA-like_dom_sf"/>
</dbReference>
<feature type="domain" description="RING-type" evidence="11">
    <location>
        <begin position="20"/>
        <end position="61"/>
    </location>
</feature>
<dbReference type="SMART" id="SM00184">
    <property type="entry name" value="RING"/>
    <property type="match status" value="1"/>
</dbReference>
<dbReference type="InterPro" id="IPR017907">
    <property type="entry name" value="Znf_RING_CS"/>
</dbReference>
<dbReference type="Proteomes" id="UP001166052">
    <property type="component" value="Unassembled WGS sequence"/>
</dbReference>
<feature type="coiled-coil region" evidence="9">
    <location>
        <begin position="147"/>
        <end position="183"/>
    </location>
</feature>
<dbReference type="InterPro" id="IPR013083">
    <property type="entry name" value="Znf_RING/FYVE/PHD"/>
</dbReference>
<gene>
    <name evidence="15" type="primary">A33_0</name>
    <name evidence="15" type="ORF">GTO92_0010714</name>
</gene>
<evidence type="ECO:0000256" key="9">
    <source>
        <dbReference type="SAM" id="Coils"/>
    </source>
</evidence>
<dbReference type="InterPro" id="IPR011489">
    <property type="entry name" value="EMI_domain"/>
</dbReference>
<dbReference type="Pfam" id="PF13765">
    <property type="entry name" value="PRY"/>
    <property type="match status" value="1"/>
</dbReference>
<dbReference type="CDD" id="cd16594">
    <property type="entry name" value="RING-HC_TRIM7-like_C-IV"/>
    <property type="match status" value="1"/>
</dbReference>
<dbReference type="Gene3D" id="2.60.120.920">
    <property type="match status" value="1"/>
</dbReference>
<dbReference type="PROSITE" id="PS00010">
    <property type="entry name" value="ASX_HYDROXYL"/>
    <property type="match status" value="1"/>
</dbReference>
<dbReference type="InterPro" id="IPR003879">
    <property type="entry name" value="Butyrophylin_SPRY"/>
</dbReference>
<evidence type="ECO:0000259" key="13">
    <source>
        <dbReference type="PROSITE" id="PS50188"/>
    </source>
</evidence>